<proteinExistence type="inferred from homology"/>
<dbReference type="OrthoDB" id="415825at2759"/>
<evidence type="ECO:0000313" key="7">
    <source>
        <dbReference type="EMBL" id="RDW69807.1"/>
    </source>
</evidence>
<protein>
    <recommendedName>
        <fullName evidence="6">FAD-binding PCMH-type domain-containing protein</fullName>
    </recommendedName>
</protein>
<gene>
    <name evidence="7" type="ORF">BP6252_08827</name>
</gene>
<dbReference type="InterPro" id="IPR016167">
    <property type="entry name" value="FAD-bd_PCMH_sub1"/>
</dbReference>
<dbReference type="InterPro" id="IPR050416">
    <property type="entry name" value="FAD-linked_Oxidoreductase"/>
</dbReference>
<keyword evidence="8" id="KW-1185">Reference proteome</keyword>
<evidence type="ECO:0000256" key="2">
    <source>
        <dbReference type="ARBA" id="ARBA00005466"/>
    </source>
</evidence>
<dbReference type="Gene3D" id="3.30.465.10">
    <property type="match status" value="1"/>
</dbReference>
<comment type="caution">
    <text evidence="7">The sequence shown here is derived from an EMBL/GenBank/DDBJ whole genome shotgun (WGS) entry which is preliminary data.</text>
</comment>
<dbReference type="GO" id="GO:0071949">
    <property type="term" value="F:FAD binding"/>
    <property type="evidence" value="ECO:0007669"/>
    <property type="project" value="InterPro"/>
</dbReference>
<dbReference type="PANTHER" id="PTHR42973">
    <property type="entry name" value="BINDING OXIDOREDUCTASE, PUTATIVE (AFU_ORTHOLOGUE AFUA_1G17690)-RELATED"/>
    <property type="match status" value="1"/>
</dbReference>
<dbReference type="InterPro" id="IPR006094">
    <property type="entry name" value="Oxid_FAD_bind_N"/>
</dbReference>
<dbReference type="GO" id="GO:0016491">
    <property type="term" value="F:oxidoreductase activity"/>
    <property type="evidence" value="ECO:0007669"/>
    <property type="project" value="UniProtKB-KW"/>
</dbReference>
<evidence type="ECO:0000256" key="4">
    <source>
        <dbReference type="ARBA" id="ARBA00022827"/>
    </source>
</evidence>
<dbReference type="Pfam" id="PF08031">
    <property type="entry name" value="BBE"/>
    <property type="match status" value="1"/>
</dbReference>
<evidence type="ECO:0000259" key="6">
    <source>
        <dbReference type="PROSITE" id="PS51387"/>
    </source>
</evidence>
<evidence type="ECO:0000256" key="3">
    <source>
        <dbReference type="ARBA" id="ARBA00022630"/>
    </source>
</evidence>
<dbReference type="AlphaFoldDB" id="A0A3D8R724"/>
<dbReference type="Gene3D" id="3.40.462.20">
    <property type="match status" value="1"/>
</dbReference>
<accession>A0A3D8R724</accession>
<evidence type="ECO:0000256" key="5">
    <source>
        <dbReference type="ARBA" id="ARBA00023002"/>
    </source>
</evidence>
<dbReference type="PANTHER" id="PTHR42973:SF39">
    <property type="entry name" value="FAD-BINDING PCMH-TYPE DOMAIN-CONTAINING PROTEIN"/>
    <property type="match status" value="1"/>
</dbReference>
<dbReference type="SUPFAM" id="SSF56176">
    <property type="entry name" value="FAD-binding/transporter-associated domain-like"/>
    <property type="match status" value="1"/>
</dbReference>
<keyword evidence="3" id="KW-0285">Flavoprotein</keyword>
<dbReference type="Proteomes" id="UP000256645">
    <property type="component" value="Unassembled WGS sequence"/>
</dbReference>
<organism evidence="7 8">
    <name type="scientific">Coleophoma cylindrospora</name>
    <dbReference type="NCBI Taxonomy" id="1849047"/>
    <lineage>
        <taxon>Eukaryota</taxon>
        <taxon>Fungi</taxon>
        <taxon>Dikarya</taxon>
        <taxon>Ascomycota</taxon>
        <taxon>Pezizomycotina</taxon>
        <taxon>Leotiomycetes</taxon>
        <taxon>Helotiales</taxon>
        <taxon>Dermateaceae</taxon>
        <taxon>Coleophoma</taxon>
    </lineage>
</organism>
<keyword evidence="5" id="KW-0560">Oxidoreductase</keyword>
<evidence type="ECO:0000256" key="1">
    <source>
        <dbReference type="ARBA" id="ARBA00001974"/>
    </source>
</evidence>
<dbReference type="EMBL" id="PDLM01000009">
    <property type="protein sequence ID" value="RDW69807.1"/>
    <property type="molecule type" value="Genomic_DNA"/>
</dbReference>
<comment type="cofactor">
    <cofactor evidence="1">
        <name>FAD</name>
        <dbReference type="ChEBI" id="CHEBI:57692"/>
    </cofactor>
</comment>
<evidence type="ECO:0000313" key="8">
    <source>
        <dbReference type="Proteomes" id="UP000256645"/>
    </source>
</evidence>
<dbReference type="Gene3D" id="3.30.43.10">
    <property type="entry name" value="Uridine Diphospho-n-acetylenolpyruvylglucosamine Reductase, domain 2"/>
    <property type="match status" value="1"/>
</dbReference>
<dbReference type="PROSITE" id="PS51387">
    <property type="entry name" value="FAD_PCMH"/>
    <property type="match status" value="1"/>
</dbReference>
<comment type="similarity">
    <text evidence="2">Belongs to the oxygen-dependent FAD-linked oxidoreductase family.</text>
</comment>
<sequence length="464" mass="49757">MAIDSAAIDALRSSLPNSAVLTPASDGYAESVVRWSDAAQKSAALVVLPTSSEDVSKAILFSQAQKLDLAVSGGKHSTSGSSSTEGGLLIDLSKMREVVVDAEKLTVDVQGGAIWNDVDVAAGKYDLATVGGTVNHTGVGGLTLGGGYGWLTGWYGLTIDVLLEVEFVLADGSIVVCNETQNPDLFWAAKGAGACFGVATRFRFKAFEQKSTVWGGLLAFPPDKLQDVVNFANHCVEVSNGEAQMIMAYAAPPPAGQPCVVAAVYYNGATSKAKEFFAPLLDLGPLMNDTREMPYSAVNGMLNPMSSYGDRKTQKGAVLTTPVELSFAQSIFDNFSTFVKEIPDAVDSVILFEFMSFRESIKTPQTAQAFANRGEYFNVLVNARWKDVANDTKCREWARNLSKEIVSKMDQASESTGGVKEYGNYDGIGTATGQQLFGVNYDKVVSLKKRYDPQNVFYKSVSLL</sequence>
<dbReference type="STRING" id="1849047.A0A3D8R724"/>
<dbReference type="InterPro" id="IPR016169">
    <property type="entry name" value="FAD-bd_PCMH_sub2"/>
</dbReference>
<feature type="domain" description="FAD-binding PCMH-type" evidence="6">
    <location>
        <begin position="39"/>
        <end position="209"/>
    </location>
</feature>
<dbReference type="InterPro" id="IPR016166">
    <property type="entry name" value="FAD-bd_PCMH"/>
</dbReference>
<reference evidence="7 8" key="1">
    <citation type="journal article" date="2018" name="IMA Fungus">
        <title>IMA Genome-F 9: Draft genome sequence of Annulohypoxylon stygium, Aspergillus mulundensis, Berkeleyomyces basicola (syn. Thielaviopsis basicola), Ceratocystis smalleyi, two Cercospora beticola strains, Coleophoma cylindrospora, Fusarium fracticaudum, Phialophora cf. hyalina, and Morchella septimelata.</title>
        <authorList>
            <person name="Wingfield B.D."/>
            <person name="Bills G.F."/>
            <person name="Dong Y."/>
            <person name="Huang W."/>
            <person name="Nel W.J."/>
            <person name="Swalarsk-Parry B.S."/>
            <person name="Vaghefi N."/>
            <person name="Wilken P.M."/>
            <person name="An Z."/>
            <person name="de Beer Z.W."/>
            <person name="De Vos L."/>
            <person name="Chen L."/>
            <person name="Duong T.A."/>
            <person name="Gao Y."/>
            <person name="Hammerbacher A."/>
            <person name="Kikkert J.R."/>
            <person name="Li Y."/>
            <person name="Li H."/>
            <person name="Li K."/>
            <person name="Li Q."/>
            <person name="Liu X."/>
            <person name="Ma X."/>
            <person name="Naidoo K."/>
            <person name="Pethybridge S.J."/>
            <person name="Sun J."/>
            <person name="Steenkamp E.T."/>
            <person name="van der Nest M.A."/>
            <person name="van Wyk S."/>
            <person name="Wingfield M.J."/>
            <person name="Xiong C."/>
            <person name="Yue Q."/>
            <person name="Zhang X."/>
        </authorList>
    </citation>
    <scope>NUCLEOTIDE SEQUENCE [LARGE SCALE GENOMIC DNA]</scope>
    <source>
        <strain evidence="7 8">BP6252</strain>
    </source>
</reference>
<dbReference type="Pfam" id="PF01565">
    <property type="entry name" value="FAD_binding_4"/>
    <property type="match status" value="1"/>
</dbReference>
<dbReference type="InterPro" id="IPR012951">
    <property type="entry name" value="BBE"/>
</dbReference>
<name>A0A3D8R724_9HELO</name>
<dbReference type="InterPro" id="IPR036318">
    <property type="entry name" value="FAD-bd_PCMH-like_sf"/>
</dbReference>
<keyword evidence="4" id="KW-0274">FAD</keyword>